<sequence>MPKSVPGHNKRKTHARSFTRAASALVLASTVIAAIITKQSSAHDTENANGGLTDVNALPPAPGLIFDVQAGEYILFDALVDRLAERKYVLIGEKHDNPIHHHHQAQLVDALSKEDKRERAIVWEMFTRDQQTSLDHNWQDLPISELGPAMAWEDRGWPSWHDYAPIAQAARDNGLMMVAGNLPDAILRPMITKGNSAIPDELATQLDLPAIPTGVLERFNVEIAEGHCNMLPESMLGGFSAVQFARDASLAQAMSKTANIDGIDGAFLIAGAMHVRQTIAVPWHLRRYEPELPEAEIAVVSLIEADDPGPEPSQIEDYAMRFGASDDIDFMWFTTDIERSDPCDQMRSEQ</sequence>
<accession>A0A367VCV4</accession>
<gene>
    <name evidence="3" type="ORF">TH6_08045</name>
</gene>
<dbReference type="Proteomes" id="UP000253061">
    <property type="component" value="Unassembled WGS sequence"/>
</dbReference>
<dbReference type="AlphaFoldDB" id="A0A367VCV4"/>
<evidence type="ECO:0000256" key="1">
    <source>
        <dbReference type="SAM" id="SignalP"/>
    </source>
</evidence>
<feature type="domain" description="Haem-binding uptake Tiki superfamily ChaN" evidence="2">
    <location>
        <begin position="79"/>
        <end position="285"/>
    </location>
</feature>
<feature type="signal peptide" evidence="1">
    <location>
        <begin position="1"/>
        <end position="33"/>
    </location>
</feature>
<protein>
    <recommendedName>
        <fullName evidence="2">Haem-binding uptake Tiki superfamily ChaN domain-containing protein</fullName>
    </recommendedName>
</protein>
<proteinExistence type="predicted"/>
<dbReference type="SUPFAM" id="SSF159501">
    <property type="entry name" value="EreA/ChaN-like"/>
    <property type="match status" value="1"/>
</dbReference>
<dbReference type="Gene3D" id="3.40.50.11550">
    <property type="match status" value="1"/>
</dbReference>
<dbReference type="RefSeq" id="WP_062955331.1">
    <property type="nucleotide sequence ID" value="NZ_JPWB01000003.1"/>
</dbReference>
<keyword evidence="1" id="KW-0732">Signal</keyword>
<dbReference type="CDD" id="cd14727">
    <property type="entry name" value="ChanN-like"/>
    <property type="match status" value="1"/>
</dbReference>
<evidence type="ECO:0000313" key="3">
    <source>
        <dbReference type="EMBL" id="RCK22993.1"/>
    </source>
</evidence>
<comment type="caution">
    <text evidence="3">The sequence shown here is derived from an EMBL/GenBank/DDBJ whole genome shotgun (WGS) entry which is preliminary data.</text>
</comment>
<feature type="chain" id="PRO_5016901560" description="Haem-binding uptake Tiki superfamily ChaN domain-containing protein" evidence="1">
    <location>
        <begin position="34"/>
        <end position="350"/>
    </location>
</feature>
<dbReference type="InterPro" id="IPR007314">
    <property type="entry name" value="Cofac_haem-bd_dom"/>
</dbReference>
<dbReference type="Pfam" id="PF04187">
    <property type="entry name" value="Cofac_haem_bdg"/>
    <property type="match status" value="1"/>
</dbReference>
<evidence type="ECO:0000313" key="4">
    <source>
        <dbReference type="Proteomes" id="UP000253061"/>
    </source>
</evidence>
<dbReference type="EMBL" id="JPWB01000003">
    <property type="protein sequence ID" value="RCK22993.1"/>
    <property type="molecule type" value="Genomic_DNA"/>
</dbReference>
<reference evidence="3 4" key="1">
    <citation type="submission" date="2014-07" db="EMBL/GenBank/DDBJ databases">
        <title>Draft genome sequence of Thalassospira profundimaris R8-17.</title>
        <authorList>
            <person name="Lai Q."/>
            <person name="Shao Z."/>
        </authorList>
    </citation>
    <scope>NUCLEOTIDE SEQUENCE [LARGE SCALE GENOMIC DNA]</scope>
    <source>
        <strain evidence="3 4">R8-17</strain>
    </source>
</reference>
<evidence type="ECO:0000259" key="2">
    <source>
        <dbReference type="Pfam" id="PF04187"/>
    </source>
</evidence>
<name>A0A367VCV4_9PROT</name>
<organism evidence="3 4">
    <name type="scientific">Thalassospira profundimaris</name>
    <dbReference type="NCBI Taxonomy" id="502049"/>
    <lineage>
        <taxon>Bacteria</taxon>
        <taxon>Pseudomonadati</taxon>
        <taxon>Pseudomonadota</taxon>
        <taxon>Alphaproteobacteria</taxon>
        <taxon>Rhodospirillales</taxon>
        <taxon>Thalassospiraceae</taxon>
        <taxon>Thalassospira</taxon>
    </lineage>
</organism>